<comment type="caution">
    <text evidence="1">The sequence shown here is derived from an EMBL/GenBank/DDBJ whole genome shotgun (WGS) entry which is preliminary data.</text>
</comment>
<proteinExistence type="predicted"/>
<dbReference type="Proteomes" id="UP000243797">
    <property type="component" value="Unassembled WGS sequence"/>
</dbReference>
<dbReference type="EMBL" id="NKHZ01000060">
    <property type="protein sequence ID" value="PNS15917.1"/>
    <property type="molecule type" value="Genomic_DNA"/>
</dbReference>
<evidence type="ECO:0000313" key="1">
    <source>
        <dbReference type="EMBL" id="PNS15917.1"/>
    </source>
</evidence>
<accession>A0A2K1QL93</accession>
<organism evidence="1 2">
    <name type="scientific">Sphaceloma murrayae</name>
    <dbReference type="NCBI Taxonomy" id="2082308"/>
    <lineage>
        <taxon>Eukaryota</taxon>
        <taxon>Fungi</taxon>
        <taxon>Dikarya</taxon>
        <taxon>Ascomycota</taxon>
        <taxon>Pezizomycotina</taxon>
        <taxon>Dothideomycetes</taxon>
        <taxon>Dothideomycetidae</taxon>
        <taxon>Myriangiales</taxon>
        <taxon>Elsinoaceae</taxon>
        <taxon>Sphaceloma</taxon>
    </lineage>
</organism>
<name>A0A2K1QL93_9PEZI</name>
<protein>
    <submittedName>
        <fullName evidence="1">Uncharacterized protein</fullName>
    </submittedName>
</protein>
<dbReference type="InParanoid" id="A0A2K1QL93"/>
<dbReference type="AlphaFoldDB" id="A0A2K1QL93"/>
<gene>
    <name evidence="1" type="ORF">CAC42_4318</name>
</gene>
<reference evidence="1 2" key="1">
    <citation type="submission" date="2017-06" db="EMBL/GenBank/DDBJ databases">
        <title>Draft genome sequence of a variant of Elsinoe murrayae.</title>
        <authorList>
            <person name="Cheng Q."/>
        </authorList>
    </citation>
    <scope>NUCLEOTIDE SEQUENCE [LARGE SCALE GENOMIC DNA]</scope>
    <source>
        <strain evidence="1 2">CQ-2017a</strain>
    </source>
</reference>
<keyword evidence="2" id="KW-1185">Reference proteome</keyword>
<sequence length="104" mass="11822">MLYYYIFLPLFEGRPIPQLVIEHLIDNDLEPYNIVYLAAVNLEGEENINTEIAMPGYVSTHKVDKNFAQRNPAFVLTVGIVPRVAVRRIIELGADDDDDLADFV</sequence>
<evidence type="ECO:0000313" key="2">
    <source>
        <dbReference type="Proteomes" id="UP000243797"/>
    </source>
</evidence>